<dbReference type="GO" id="GO:0005634">
    <property type="term" value="C:nucleus"/>
    <property type="evidence" value="ECO:0007669"/>
    <property type="project" value="TreeGrafter"/>
</dbReference>
<sequence>MDIRFSCHPDAHWVEEDDCNSQEDDEGVSKVAEGEELNIDDINDLSDEDDNDQYTSENCRQTLAKFRAIARKLKKSPNSKELFGEICESHSIETPHRIPQDVRTRWNSTFLQLTSVNWCQKAILEWQRDKKYGLNRNSQVGASDIELANDLAIVLQPFYEITLQISTAGSPQLSHSVVFIDQVTEHLSTIISEKKYPAALRNACRAGLQITNKYYTLTDCSPLYRIAMILHPSFKDEYFKIAGWSAEWIKVAIDLTREMWVTHYKPQVKETASANTVAKPKTQTGFLAQLGAASVARSGILSTDPLDIWLSGGLILEGSEPVNALEWWLQQKRGGNTYGGLLNMALDVLSCPANPPRARQSARQLQIGVRACTPTKIGVRGGTPMTCRDIPCRPTHATQPWVVWLGLGPKRIYIYAFRPQTNPYDPGLGRMGRPGAIVQGLTLNDDRSRFNLDRSSFKVKTLYDGLEHRVGPRPGSYTVTYIPELDLIPSFPTLNHHLTEGTDPKTDKRPATEPEEHPDSRHRHPRNPFEAGDPTHARFTADPVRSDPIRSDPIRSGAEKLPPGFKFCKD</sequence>
<dbReference type="AlphaFoldDB" id="A0A5B0RVF8"/>
<gene>
    <name evidence="2" type="ORF">PGTUg99_026078</name>
</gene>
<name>A0A5B0RVF8_PUCGR</name>
<protein>
    <submittedName>
        <fullName evidence="2">Uncharacterized protein</fullName>
    </submittedName>
</protein>
<dbReference type="GO" id="GO:0006357">
    <property type="term" value="P:regulation of transcription by RNA polymerase II"/>
    <property type="evidence" value="ECO:0007669"/>
    <property type="project" value="TreeGrafter"/>
</dbReference>
<evidence type="ECO:0000313" key="2">
    <source>
        <dbReference type="EMBL" id="KAA1128843.1"/>
    </source>
</evidence>
<dbReference type="InterPro" id="IPR052717">
    <property type="entry name" value="Vacuolar_transposase_reg"/>
</dbReference>
<feature type="compositionally biased region" description="Basic and acidic residues" evidence="1">
    <location>
        <begin position="544"/>
        <end position="553"/>
    </location>
</feature>
<dbReference type="Proteomes" id="UP000325313">
    <property type="component" value="Unassembled WGS sequence"/>
</dbReference>
<dbReference type="PANTHER" id="PTHR46169">
    <property type="entry name" value="DNA REPLICATION-RELATED ELEMENT FACTOR, ISOFORM A"/>
    <property type="match status" value="1"/>
</dbReference>
<dbReference type="PANTHER" id="PTHR46169:SF15">
    <property type="entry name" value="INNER CENTROMERE PROTEIN A-LIKE ISOFORM X1-RELATED"/>
    <property type="match status" value="1"/>
</dbReference>
<feature type="compositionally biased region" description="Acidic residues" evidence="1">
    <location>
        <begin position="15"/>
        <end position="26"/>
    </location>
</feature>
<dbReference type="EMBL" id="VDEP01000139">
    <property type="protein sequence ID" value="KAA1128843.1"/>
    <property type="molecule type" value="Genomic_DNA"/>
</dbReference>
<feature type="compositionally biased region" description="Basic and acidic residues" evidence="1">
    <location>
        <begin position="497"/>
        <end position="519"/>
    </location>
</feature>
<comment type="caution">
    <text evidence="2">The sequence shown here is derived from an EMBL/GenBank/DDBJ whole genome shotgun (WGS) entry which is preliminary data.</text>
</comment>
<proteinExistence type="predicted"/>
<dbReference type="InterPro" id="IPR012337">
    <property type="entry name" value="RNaseH-like_sf"/>
</dbReference>
<organism evidence="2 3">
    <name type="scientific">Puccinia graminis f. sp. tritici</name>
    <dbReference type="NCBI Taxonomy" id="56615"/>
    <lineage>
        <taxon>Eukaryota</taxon>
        <taxon>Fungi</taxon>
        <taxon>Dikarya</taxon>
        <taxon>Basidiomycota</taxon>
        <taxon>Pucciniomycotina</taxon>
        <taxon>Pucciniomycetes</taxon>
        <taxon>Pucciniales</taxon>
        <taxon>Pucciniaceae</taxon>
        <taxon>Puccinia</taxon>
    </lineage>
</organism>
<feature type="region of interest" description="Disordered" evidence="1">
    <location>
        <begin position="15"/>
        <end position="36"/>
    </location>
</feature>
<evidence type="ECO:0000256" key="1">
    <source>
        <dbReference type="SAM" id="MobiDB-lite"/>
    </source>
</evidence>
<evidence type="ECO:0000313" key="3">
    <source>
        <dbReference type="Proteomes" id="UP000325313"/>
    </source>
</evidence>
<accession>A0A5B0RVF8</accession>
<feature type="region of interest" description="Disordered" evidence="1">
    <location>
        <begin position="493"/>
        <end position="570"/>
    </location>
</feature>
<reference evidence="2 3" key="1">
    <citation type="submission" date="2019-05" db="EMBL/GenBank/DDBJ databases">
        <title>Emergence of the Ug99 lineage of the wheat stem rust pathogen through somatic hybridization.</title>
        <authorList>
            <person name="Li F."/>
            <person name="Upadhyaya N.M."/>
            <person name="Sperschneider J."/>
            <person name="Matny O."/>
            <person name="Nguyen-Phuc H."/>
            <person name="Mago R."/>
            <person name="Raley C."/>
            <person name="Miller M.E."/>
            <person name="Silverstein K.A.T."/>
            <person name="Henningsen E."/>
            <person name="Hirsch C.D."/>
            <person name="Visser B."/>
            <person name="Pretorius Z.A."/>
            <person name="Steffenson B.J."/>
            <person name="Schwessinger B."/>
            <person name="Dodds P.N."/>
            <person name="Figueroa M."/>
        </authorList>
    </citation>
    <scope>NUCLEOTIDE SEQUENCE [LARGE SCALE GENOMIC DNA]</scope>
    <source>
        <strain evidence="2 3">Ug99</strain>
    </source>
</reference>
<dbReference type="SUPFAM" id="SSF53098">
    <property type="entry name" value="Ribonuclease H-like"/>
    <property type="match status" value="1"/>
</dbReference>